<name>A0ABR9S576_9BURK</name>
<reference evidence="5 6" key="1">
    <citation type="submission" date="2020-10" db="EMBL/GenBank/DDBJ databases">
        <title>Ramlibacter sp. HM2 16S ribosomal RNA gene Genome sequencing and assembly.</title>
        <authorList>
            <person name="Kang M."/>
        </authorList>
    </citation>
    <scope>NUCLEOTIDE SEQUENCE [LARGE SCALE GENOMIC DNA]</scope>
    <source>
        <strain evidence="5 6">HM2</strain>
    </source>
</reference>
<evidence type="ECO:0000256" key="4">
    <source>
        <dbReference type="RuleBase" id="RU003707"/>
    </source>
</evidence>
<dbReference type="Gene3D" id="1.10.12.10">
    <property type="entry name" value="Lyase 2-enoyl-coa Hydratase, Chain A, domain 2"/>
    <property type="match status" value="1"/>
</dbReference>
<dbReference type="Pfam" id="PF00378">
    <property type="entry name" value="ECH_1"/>
    <property type="match status" value="1"/>
</dbReference>
<keyword evidence="3" id="KW-0456">Lyase</keyword>
<dbReference type="EMBL" id="JADDIV010000004">
    <property type="protein sequence ID" value="MBE7368668.1"/>
    <property type="molecule type" value="Genomic_DNA"/>
</dbReference>
<evidence type="ECO:0000256" key="2">
    <source>
        <dbReference type="ARBA" id="ARBA00023098"/>
    </source>
</evidence>
<evidence type="ECO:0000256" key="3">
    <source>
        <dbReference type="ARBA" id="ARBA00023239"/>
    </source>
</evidence>
<dbReference type="Gene3D" id="3.90.226.10">
    <property type="entry name" value="2-enoyl-CoA Hydratase, Chain A, domain 1"/>
    <property type="match status" value="1"/>
</dbReference>
<keyword evidence="6" id="KW-1185">Reference proteome</keyword>
<dbReference type="RefSeq" id="WP_193677302.1">
    <property type="nucleotide sequence ID" value="NZ_JADDIV010000004.1"/>
</dbReference>
<dbReference type="CDD" id="cd06558">
    <property type="entry name" value="crotonase-like"/>
    <property type="match status" value="1"/>
</dbReference>
<dbReference type="SUPFAM" id="SSF52096">
    <property type="entry name" value="ClpP/crotonase"/>
    <property type="match status" value="1"/>
</dbReference>
<sequence length="272" mass="28893">MNDGALPLLYTKDGPIATFTLNRPAARNALTPELVCRLADAVRDFVEDPALRVGIVTGAGEKAFCAGGDLGTMLPLLSGDRAPADAWDRRVLDEPFVMAASSLREFPIDKPLVAAINGACLAGGMEMALGTDIRVAADTAIFGWPEVRRAVIPFAGSLVRLPRQVPHALAMELLLVGEPIGAAEAHRIGLVNHVVAASDVMAKALDLARRIAANGPVAVQAVKRTVRTTSGVPLEQGFVLEDGAKRIVMASEDAREGPRAFMEKREPRYTGR</sequence>
<protein>
    <submittedName>
        <fullName evidence="5">Enoyl-CoA hydratase/isomerase family protein</fullName>
    </submittedName>
</protein>
<evidence type="ECO:0000313" key="6">
    <source>
        <dbReference type="Proteomes" id="UP000806285"/>
    </source>
</evidence>
<organism evidence="5 6">
    <name type="scientific">Ramlibacter pallidus</name>
    <dbReference type="NCBI Taxonomy" id="2780087"/>
    <lineage>
        <taxon>Bacteria</taxon>
        <taxon>Pseudomonadati</taxon>
        <taxon>Pseudomonadota</taxon>
        <taxon>Betaproteobacteria</taxon>
        <taxon>Burkholderiales</taxon>
        <taxon>Comamonadaceae</taxon>
        <taxon>Ramlibacter</taxon>
    </lineage>
</organism>
<evidence type="ECO:0000256" key="1">
    <source>
        <dbReference type="ARBA" id="ARBA00005254"/>
    </source>
</evidence>
<dbReference type="PROSITE" id="PS00166">
    <property type="entry name" value="ENOYL_COA_HYDRATASE"/>
    <property type="match status" value="1"/>
</dbReference>
<evidence type="ECO:0000313" key="5">
    <source>
        <dbReference type="EMBL" id="MBE7368668.1"/>
    </source>
</evidence>
<keyword evidence="2" id="KW-0443">Lipid metabolism</keyword>
<dbReference type="InterPro" id="IPR029045">
    <property type="entry name" value="ClpP/crotonase-like_dom_sf"/>
</dbReference>
<dbReference type="PANTHER" id="PTHR11941">
    <property type="entry name" value="ENOYL-COA HYDRATASE-RELATED"/>
    <property type="match status" value="1"/>
</dbReference>
<dbReference type="InterPro" id="IPR001753">
    <property type="entry name" value="Enoyl-CoA_hydra/iso"/>
</dbReference>
<comment type="caution">
    <text evidence="5">The sequence shown here is derived from an EMBL/GenBank/DDBJ whole genome shotgun (WGS) entry which is preliminary data.</text>
</comment>
<comment type="similarity">
    <text evidence="1 4">Belongs to the enoyl-CoA hydratase/isomerase family.</text>
</comment>
<gene>
    <name evidence="5" type="ORF">IM787_14000</name>
</gene>
<dbReference type="PANTHER" id="PTHR11941:SF169">
    <property type="entry name" value="(7AS)-7A-METHYL-1,5-DIOXO-2,3,5,6,7,7A-HEXAHYDRO-1H-INDENE-CARBOXYL-COA HYDROLASE"/>
    <property type="match status" value="1"/>
</dbReference>
<accession>A0ABR9S576</accession>
<proteinExistence type="inferred from homology"/>
<dbReference type="InterPro" id="IPR014748">
    <property type="entry name" value="Enoyl-CoA_hydra_C"/>
</dbReference>
<dbReference type="InterPro" id="IPR018376">
    <property type="entry name" value="Enoyl-CoA_hyd/isom_CS"/>
</dbReference>
<dbReference type="Proteomes" id="UP000806285">
    <property type="component" value="Unassembled WGS sequence"/>
</dbReference>